<feature type="transmembrane region" description="Helical" evidence="1">
    <location>
        <begin position="43"/>
        <end position="62"/>
    </location>
</feature>
<reference evidence="2 3" key="1">
    <citation type="submission" date="2024-04" db="EMBL/GenBank/DDBJ databases">
        <title>Novel genus in family Flammeovirgaceae.</title>
        <authorList>
            <person name="Nguyen T.H."/>
            <person name="Vuong T.Q."/>
            <person name="Le H."/>
            <person name="Kim S.-G."/>
        </authorList>
    </citation>
    <scope>NUCLEOTIDE SEQUENCE [LARGE SCALE GENOMIC DNA]</scope>
    <source>
        <strain evidence="2 3">JCM 23209</strain>
    </source>
</reference>
<keyword evidence="1" id="KW-0472">Membrane</keyword>
<dbReference type="EMBL" id="JBDKWZ010000009">
    <property type="protein sequence ID" value="MEN7549494.1"/>
    <property type="molecule type" value="Genomic_DNA"/>
</dbReference>
<keyword evidence="1" id="KW-0812">Transmembrane</keyword>
<evidence type="ECO:0000313" key="3">
    <source>
        <dbReference type="Proteomes" id="UP001403385"/>
    </source>
</evidence>
<keyword evidence="1" id="KW-1133">Transmembrane helix</keyword>
<gene>
    <name evidence="2" type="ORF">AAG747_16340</name>
</gene>
<name>A0AAW9RX98_9BACT</name>
<dbReference type="AlphaFoldDB" id="A0AAW9RX98"/>
<dbReference type="RefSeq" id="WP_346822273.1">
    <property type="nucleotide sequence ID" value="NZ_JBDKWZ010000009.1"/>
</dbReference>
<dbReference type="Proteomes" id="UP001403385">
    <property type="component" value="Unassembled WGS sequence"/>
</dbReference>
<comment type="caution">
    <text evidence="2">The sequence shown here is derived from an EMBL/GenBank/DDBJ whole genome shotgun (WGS) entry which is preliminary data.</text>
</comment>
<keyword evidence="3" id="KW-1185">Reference proteome</keyword>
<evidence type="ECO:0000313" key="2">
    <source>
        <dbReference type="EMBL" id="MEN7549494.1"/>
    </source>
</evidence>
<evidence type="ECO:0008006" key="4">
    <source>
        <dbReference type="Google" id="ProtNLM"/>
    </source>
</evidence>
<accession>A0AAW9RX98</accession>
<evidence type="ECO:0000256" key="1">
    <source>
        <dbReference type="SAM" id="Phobius"/>
    </source>
</evidence>
<protein>
    <recommendedName>
        <fullName evidence="4">Anti-sigma factor</fullName>
    </recommendedName>
</protein>
<sequence>MEDKRLDALFQQKLANHQVAPSAGARHILEAQLQARKKKRKGAFWWSVAASFLVLLVAGWWMSSSKTATVISTHEHIPADTSKALLTQPLLAEDTSYQTISEELAPKMLVKKENTKNLQVAGSNIQEKRKEIQTNTHTSETFPLAVQKEGLLTVPTPTLAVDTGSIQVKEILEKAMVKQESKEPVKGSVKIVYILPPVKNPNAMAAQQSDGKSSLGKIIAFAKELTESGGLGAIRDAKDELFKLNSQKKEKKETP</sequence>
<proteinExistence type="predicted"/>
<organism evidence="2 3">
    <name type="scientific">Rapidithrix thailandica</name>
    <dbReference type="NCBI Taxonomy" id="413964"/>
    <lineage>
        <taxon>Bacteria</taxon>
        <taxon>Pseudomonadati</taxon>
        <taxon>Bacteroidota</taxon>
        <taxon>Cytophagia</taxon>
        <taxon>Cytophagales</taxon>
        <taxon>Flammeovirgaceae</taxon>
        <taxon>Rapidithrix</taxon>
    </lineage>
</organism>